<dbReference type="InterPro" id="IPR053165">
    <property type="entry name" value="HSI-I_assembly_Hcp1"/>
</dbReference>
<name>A0A3N4V122_9GAMM</name>
<protein>
    <submittedName>
        <fullName evidence="1">Type VI secretion system secreted protein Hcp</fullName>
    </submittedName>
</protein>
<accession>A0A3N4V122</accession>
<dbReference type="InterPro" id="IPR008514">
    <property type="entry name" value="T6SS_Hcp"/>
</dbReference>
<evidence type="ECO:0000313" key="1">
    <source>
        <dbReference type="EMBL" id="RPE75873.1"/>
    </source>
</evidence>
<gene>
    <name evidence="1" type="ORF">EDC50_2770</name>
</gene>
<proteinExistence type="predicted"/>
<dbReference type="SUPFAM" id="SSF141452">
    <property type="entry name" value="Hcp1-like"/>
    <property type="match status" value="1"/>
</dbReference>
<dbReference type="PANTHER" id="PTHR36152">
    <property type="entry name" value="CYTOPLASMIC PROTEIN-RELATED"/>
    <property type="match status" value="1"/>
</dbReference>
<reference evidence="1 2" key="1">
    <citation type="submission" date="2018-11" db="EMBL/GenBank/DDBJ databases">
        <title>Genomic Encyclopedia of Type Strains, Phase IV (KMG-IV): sequencing the most valuable type-strain genomes for metagenomic binning, comparative biology and taxonomic classification.</title>
        <authorList>
            <person name="Goeker M."/>
        </authorList>
    </citation>
    <scope>NUCLEOTIDE SEQUENCE [LARGE SCALE GENOMIC DNA]</scope>
    <source>
        <strain evidence="1 2">DSM 25623</strain>
    </source>
</reference>
<sequence length="175" mass="18895">MATQNETKRQKPSAFLALDTIKGESRIERHKDKIEIRDYELSLTQPRSATASTTGGHTAARAEFSTIKFVKSVDIASGPLFQTAFNGATLPKGELVFTRADGDNKEVDYWVVNLLNVVVSKITTRVSDEGMLEEEVELSFGAIKQTYTAQNPGGGAGGKVVMQASPTLGKPTFAV</sequence>
<dbReference type="InterPro" id="IPR036624">
    <property type="entry name" value="Hcp1-lik_sf"/>
</dbReference>
<dbReference type="Gene3D" id="2.30.110.20">
    <property type="entry name" value="Hcp1-like"/>
    <property type="match status" value="1"/>
</dbReference>
<dbReference type="RefSeq" id="WP_123771076.1">
    <property type="nucleotide sequence ID" value="NZ_RKQN01000004.1"/>
</dbReference>
<dbReference type="PANTHER" id="PTHR36152:SF1">
    <property type="entry name" value="UBIQUITIN-LIKE DOMAIN-CONTAINING PROTEIN"/>
    <property type="match status" value="1"/>
</dbReference>
<keyword evidence="2" id="KW-1185">Reference proteome</keyword>
<dbReference type="AlphaFoldDB" id="A0A3N4V122"/>
<organism evidence="1 2">
    <name type="scientific">Vulcaniibacterium tengchongense</name>
    <dbReference type="NCBI Taxonomy" id="1273429"/>
    <lineage>
        <taxon>Bacteria</taxon>
        <taxon>Pseudomonadati</taxon>
        <taxon>Pseudomonadota</taxon>
        <taxon>Gammaproteobacteria</taxon>
        <taxon>Lysobacterales</taxon>
        <taxon>Lysobacteraceae</taxon>
        <taxon>Vulcaniibacterium</taxon>
    </lineage>
</organism>
<evidence type="ECO:0000313" key="2">
    <source>
        <dbReference type="Proteomes" id="UP000269708"/>
    </source>
</evidence>
<dbReference type="Proteomes" id="UP000269708">
    <property type="component" value="Unassembled WGS sequence"/>
</dbReference>
<dbReference type="EMBL" id="RKQN01000004">
    <property type="protein sequence ID" value="RPE75873.1"/>
    <property type="molecule type" value="Genomic_DNA"/>
</dbReference>
<comment type="caution">
    <text evidence="1">The sequence shown here is derived from an EMBL/GenBank/DDBJ whole genome shotgun (WGS) entry which is preliminary data.</text>
</comment>
<dbReference type="OrthoDB" id="4865570at2"/>
<dbReference type="Pfam" id="PF05638">
    <property type="entry name" value="T6SS_HCP"/>
    <property type="match status" value="1"/>
</dbReference>